<comment type="subcellular location">
    <subcellularLocation>
        <location evidence="1">Cytoplasm</location>
    </subcellularLocation>
</comment>
<keyword evidence="2" id="KW-0963">Cytoplasm</keyword>
<dbReference type="SUPFAM" id="SSF48452">
    <property type="entry name" value="TPR-like"/>
    <property type="match status" value="1"/>
</dbReference>
<dbReference type="SMART" id="SM00028">
    <property type="entry name" value="TPR"/>
    <property type="match status" value="5"/>
</dbReference>
<keyword evidence="4" id="KW-0802">TPR repeat</keyword>
<dbReference type="AlphaFoldDB" id="A0A0D2IYT5"/>
<dbReference type="GO" id="GO:0005737">
    <property type="term" value="C:cytoplasm"/>
    <property type="evidence" value="ECO:0007669"/>
    <property type="project" value="UniProtKB-SubCell"/>
</dbReference>
<gene>
    <name evidence="6" type="ORF">X474_25220</name>
</gene>
<comment type="caution">
    <text evidence="6">The sequence shown here is derived from an EMBL/GenBank/DDBJ whole genome shotgun (WGS) entry which is preliminary data.</text>
</comment>
<proteinExistence type="inferred from homology"/>
<evidence type="ECO:0000256" key="3">
    <source>
        <dbReference type="ARBA" id="ARBA00022737"/>
    </source>
</evidence>
<keyword evidence="3" id="KW-0677">Repeat</keyword>
<name>A0A0D2IYT5_9BACT</name>
<dbReference type="InterPro" id="IPR051476">
    <property type="entry name" value="Bac_ResReg_Asp_Phosphatase"/>
</dbReference>
<dbReference type="OrthoDB" id="5516190at2"/>
<keyword evidence="7" id="KW-1185">Reference proteome</keyword>
<evidence type="ECO:0000313" key="6">
    <source>
        <dbReference type="EMBL" id="KIX11194.1"/>
    </source>
</evidence>
<dbReference type="InterPro" id="IPR019734">
    <property type="entry name" value="TPR_rpt"/>
</dbReference>
<evidence type="ECO:0000256" key="5">
    <source>
        <dbReference type="ARBA" id="ARBA00038253"/>
    </source>
</evidence>
<sequence>MGVKIDLEDALCTLEDMRHEDIDEGVANALLKVGVAYLERGKDDLAFEALDEAYYLCKKLENDTGRAQVCLRLADVAWLRGNWLRAEELLREALIVFEQENDVPGCLGAFERLCETLSKAGRYDQAKECLIKALKIAEKGNDVVGRLFLIQRLAPLYRAMGQLDRAEDAYRELGKLAHEMNDPQRVALALVGLGTCQAEQDRKTEAAEILIQARDVFLSLGQMNRASQVEEEMRRLGCLAQNDQDTKEERGK</sequence>
<dbReference type="PANTHER" id="PTHR46630:SF1">
    <property type="entry name" value="TETRATRICOPEPTIDE REPEAT PROTEIN 29"/>
    <property type="match status" value="1"/>
</dbReference>
<reference evidence="6 7" key="1">
    <citation type="submission" date="2013-11" db="EMBL/GenBank/DDBJ databases">
        <title>Metagenomic analysis of a methanogenic consortium involved in long chain n-alkane degradation.</title>
        <authorList>
            <person name="Davidova I.A."/>
            <person name="Callaghan A.V."/>
            <person name="Wawrik B."/>
            <person name="Pruitt S."/>
            <person name="Marks C."/>
            <person name="Duncan K.E."/>
            <person name="Suflita J.M."/>
        </authorList>
    </citation>
    <scope>NUCLEOTIDE SEQUENCE [LARGE SCALE GENOMIC DNA]</scope>
    <source>
        <strain evidence="6 7">SPR</strain>
    </source>
</reference>
<evidence type="ECO:0000256" key="4">
    <source>
        <dbReference type="ARBA" id="ARBA00022803"/>
    </source>
</evidence>
<dbReference type="STRING" id="1429043.X474_25220"/>
<evidence type="ECO:0000256" key="2">
    <source>
        <dbReference type="ARBA" id="ARBA00022490"/>
    </source>
</evidence>
<accession>A0A0D2IYT5</accession>
<dbReference type="Pfam" id="PF13424">
    <property type="entry name" value="TPR_12"/>
    <property type="match status" value="2"/>
</dbReference>
<dbReference type="PANTHER" id="PTHR46630">
    <property type="entry name" value="TETRATRICOPEPTIDE REPEAT PROTEIN 29"/>
    <property type="match status" value="1"/>
</dbReference>
<protein>
    <submittedName>
        <fullName evidence="6">Uncharacterized protein</fullName>
    </submittedName>
</protein>
<evidence type="ECO:0000313" key="7">
    <source>
        <dbReference type="Proteomes" id="UP000032233"/>
    </source>
</evidence>
<organism evidence="6 7">
    <name type="scientific">Dethiosulfatarculus sandiegensis</name>
    <dbReference type="NCBI Taxonomy" id="1429043"/>
    <lineage>
        <taxon>Bacteria</taxon>
        <taxon>Pseudomonadati</taxon>
        <taxon>Thermodesulfobacteriota</taxon>
        <taxon>Desulfarculia</taxon>
        <taxon>Desulfarculales</taxon>
        <taxon>Desulfarculaceae</taxon>
        <taxon>Dethiosulfatarculus</taxon>
    </lineage>
</organism>
<dbReference type="InterPro" id="IPR011990">
    <property type="entry name" value="TPR-like_helical_dom_sf"/>
</dbReference>
<dbReference type="Proteomes" id="UP000032233">
    <property type="component" value="Unassembled WGS sequence"/>
</dbReference>
<dbReference type="InParanoid" id="A0A0D2IYT5"/>
<dbReference type="EMBL" id="AZAC01000067">
    <property type="protein sequence ID" value="KIX11194.1"/>
    <property type="molecule type" value="Genomic_DNA"/>
</dbReference>
<evidence type="ECO:0000256" key="1">
    <source>
        <dbReference type="ARBA" id="ARBA00004496"/>
    </source>
</evidence>
<comment type="similarity">
    <text evidence="5">Belongs to the Rap family.</text>
</comment>
<dbReference type="Gene3D" id="1.25.40.10">
    <property type="entry name" value="Tetratricopeptide repeat domain"/>
    <property type="match status" value="2"/>
</dbReference>
<dbReference type="RefSeq" id="WP_044352269.1">
    <property type="nucleotide sequence ID" value="NZ_AZAC01000067.1"/>
</dbReference>